<dbReference type="PANTHER" id="PTHR42920">
    <property type="entry name" value="OS03G0707200 PROTEIN-RELATED"/>
    <property type="match status" value="1"/>
</dbReference>
<evidence type="ECO:0000256" key="5">
    <source>
        <dbReference type="ARBA" id="ARBA00022989"/>
    </source>
</evidence>
<keyword evidence="11" id="KW-1185">Reference proteome</keyword>
<dbReference type="Proteomes" id="UP001144096">
    <property type="component" value="Unassembled WGS sequence"/>
</dbReference>
<feature type="transmembrane region" description="Helical" evidence="8">
    <location>
        <begin position="83"/>
        <end position="102"/>
    </location>
</feature>
<dbReference type="SUPFAM" id="SSF103481">
    <property type="entry name" value="Multidrug resistance efflux transporter EmrE"/>
    <property type="match status" value="2"/>
</dbReference>
<feature type="domain" description="EamA" evidence="9">
    <location>
        <begin position="170"/>
        <end position="304"/>
    </location>
</feature>
<gene>
    <name evidence="10" type="ORF">M8542_08265</name>
</gene>
<feature type="transmembrane region" description="Helical" evidence="8">
    <location>
        <begin position="170"/>
        <end position="187"/>
    </location>
</feature>
<sequence length="315" mass="32132">MATDMQRNTASGAARSAPGSGRGGPALLVLGGAACLSVSAVLVKVAGVDPATSAFLRCAIALLVLAPLAWRESRRLGGLSRRGVVVALVAGAALGADYVLWTRSIFDVGAGIATVLINVQVVVLPLLSLLVDRERPSRRFLFACPVMLGGIVLISGVLESGSASPNTLQGTVFGVLAGTAYAAYLYLTRRQGRAEPGRTVTPLAIATAGAAATSAALSPLSSGIHLTGIPPASWLAMVGLAVLGQVFAWLLINSASPHLPANATAALLLTQPVVTVLLSLVLLAEVPTWPKVAGIVLVLASVAAANRVWPIRKEH</sequence>
<evidence type="ECO:0000259" key="9">
    <source>
        <dbReference type="Pfam" id="PF00892"/>
    </source>
</evidence>
<keyword evidence="6 8" id="KW-0472">Membrane</keyword>
<evidence type="ECO:0000313" key="11">
    <source>
        <dbReference type="Proteomes" id="UP001144096"/>
    </source>
</evidence>
<feature type="region of interest" description="Disordered" evidence="7">
    <location>
        <begin position="1"/>
        <end position="21"/>
    </location>
</feature>
<comment type="subcellular location">
    <subcellularLocation>
        <location evidence="1">Cell membrane</location>
        <topology evidence="1">Multi-pass membrane protein</topology>
    </subcellularLocation>
</comment>
<feature type="transmembrane region" description="Helical" evidence="8">
    <location>
        <begin position="199"/>
        <end position="220"/>
    </location>
</feature>
<name>A0A9X2N9U4_9PSEU</name>
<feature type="transmembrane region" description="Helical" evidence="8">
    <location>
        <begin position="140"/>
        <end position="158"/>
    </location>
</feature>
<organism evidence="10 11">
    <name type="scientific">Amycolatopsis iheyensis</name>
    <dbReference type="NCBI Taxonomy" id="2945988"/>
    <lineage>
        <taxon>Bacteria</taxon>
        <taxon>Bacillati</taxon>
        <taxon>Actinomycetota</taxon>
        <taxon>Actinomycetes</taxon>
        <taxon>Pseudonocardiales</taxon>
        <taxon>Pseudonocardiaceae</taxon>
        <taxon>Amycolatopsis</taxon>
    </lineage>
</organism>
<dbReference type="GO" id="GO:0005886">
    <property type="term" value="C:plasma membrane"/>
    <property type="evidence" value="ECO:0007669"/>
    <property type="project" value="UniProtKB-SubCell"/>
</dbReference>
<accession>A0A9X2N9U4</accession>
<feature type="compositionally biased region" description="Low complexity" evidence="7">
    <location>
        <begin position="10"/>
        <end position="21"/>
    </location>
</feature>
<dbReference type="AlphaFoldDB" id="A0A9X2N9U4"/>
<comment type="similarity">
    <text evidence="2">Belongs to the EamA transporter family.</text>
</comment>
<comment type="caution">
    <text evidence="10">The sequence shown here is derived from an EMBL/GenBank/DDBJ whole genome shotgun (WGS) entry which is preliminary data.</text>
</comment>
<dbReference type="PROSITE" id="PS51257">
    <property type="entry name" value="PROKAR_LIPOPROTEIN"/>
    <property type="match status" value="1"/>
</dbReference>
<evidence type="ECO:0000256" key="4">
    <source>
        <dbReference type="ARBA" id="ARBA00022692"/>
    </source>
</evidence>
<feature type="transmembrane region" description="Helical" evidence="8">
    <location>
        <begin position="264"/>
        <end position="283"/>
    </location>
</feature>
<feature type="transmembrane region" description="Helical" evidence="8">
    <location>
        <begin position="25"/>
        <end position="48"/>
    </location>
</feature>
<feature type="transmembrane region" description="Helical" evidence="8">
    <location>
        <begin position="232"/>
        <end position="252"/>
    </location>
</feature>
<evidence type="ECO:0000313" key="10">
    <source>
        <dbReference type="EMBL" id="MCR6482809.1"/>
    </source>
</evidence>
<keyword evidence="3" id="KW-1003">Cell membrane</keyword>
<protein>
    <submittedName>
        <fullName evidence="10">DMT family transporter</fullName>
    </submittedName>
</protein>
<keyword evidence="5 8" id="KW-1133">Transmembrane helix</keyword>
<dbReference type="InterPro" id="IPR000620">
    <property type="entry name" value="EamA_dom"/>
</dbReference>
<dbReference type="EMBL" id="JAMXQV010000003">
    <property type="protein sequence ID" value="MCR6482809.1"/>
    <property type="molecule type" value="Genomic_DNA"/>
</dbReference>
<evidence type="ECO:0000256" key="8">
    <source>
        <dbReference type="SAM" id="Phobius"/>
    </source>
</evidence>
<dbReference type="PANTHER" id="PTHR42920:SF5">
    <property type="entry name" value="EAMA DOMAIN-CONTAINING PROTEIN"/>
    <property type="match status" value="1"/>
</dbReference>
<evidence type="ECO:0000256" key="2">
    <source>
        <dbReference type="ARBA" id="ARBA00007362"/>
    </source>
</evidence>
<proteinExistence type="inferred from homology"/>
<dbReference type="InterPro" id="IPR037185">
    <property type="entry name" value="EmrE-like"/>
</dbReference>
<evidence type="ECO:0000256" key="3">
    <source>
        <dbReference type="ARBA" id="ARBA00022475"/>
    </source>
</evidence>
<keyword evidence="4 8" id="KW-0812">Transmembrane</keyword>
<evidence type="ECO:0000256" key="6">
    <source>
        <dbReference type="ARBA" id="ARBA00023136"/>
    </source>
</evidence>
<reference evidence="10" key="1">
    <citation type="submission" date="2022-06" db="EMBL/GenBank/DDBJ databases">
        <title>Amycolatopsis iheyaensis sp. nov., a new species of the genus Amycolatopsis isolated from soil in Iheya island, Japan.</title>
        <authorList>
            <person name="Ngamcharungchit C."/>
            <person name="Kanto H."/>
            <person name="Take A."/>
            <person name="Intra B."/>
            <person name="Matsumoto A."/>
            <person name="Panbangred W."/>
            <person name="Inahashi Y."/>
        </authorList>
    </citation>
    <scope>NUCLEOTIDE SEQUENCE</scope>
    <source>
        <strain evidence="10">OK19-0408</strain>
    </source>
</reference>
<feature type="domain" description="EamA" evidence="9">
    <location>
        <begin position="26"/>
        <end position="155"/>
    </location>
</feature>
<dbReference type="Pfam" id="PF00892">
    <property type="entry name" value="EamA"/>
    <property type="match status" value="2"/>
</dbReference>
<evidence type="ECO:0000256" key="7">
    <source>
        <dbReference type="SAM" id="MobiDB-lite"/>
    </source>
</evidence>
<dbReference type="InterPro" id="IPR051258">
    <property type="entry name" value="Diverse_Substrate_Transporter"/>
</dbReference>
<feature type="transmembrane region" description="Helical" evidence="8">
    <location>
        <begin position="289"/>
        <end position="309"/>
    </location>
</feature>
<dbReference type="RefSeq" id="WP_257919432.1">
    <property type="nucleotide sequence ID" value="NZ_JAMXQV010000003.1"/>
</dbReference>
<feature type="transmembrane region" description="Helical" evidence="8">
    <location>
        <begin position="108"/>
        <end position="131"/>
    </location>
</feature>
<feature type="transmembrane region" description="Helical" evidence="8">
    <location>
        <begin position="54"/>
        <end position="71"/>
    </location>
</feature>
<evidence type="ECO:0000256" key="1">
    <source>
        <dbReference type="ARBA" id="ARBA00004651"/>
    </source>
</evidence>